<gene>
    <name evidence="2" type="ORF">Van01_28920</name>
</gene>
<evidence type="ECO:0000313" key="2">
    <source>
        <dbReference type="EMBL" id="GIJ09678.1"/>
    </source>
</evidence>
<evidence type="ECO:0000313" key="3">
    <source>
        <dbReference type="Proteomes" id="UP000647017"/>
    </source>
</evidence>
<accession>A0ABQ4HVM4</accession>
<organism evidence="2 3">
    <name type="scientific">Micromonospora andamanensis</name>
    <dbReference type="NCBI Taxonomy" id="1287068"/>
    <lineage>
        <taxon>Bacteria</taxon>
        <taxon>Bacillati</taxon>
        <taxon>Actinomycetota</taxon>
        <taxon>Actinomycetes</taxon>
        <taxon>Micromonosporales</taxon>
        <taxon>Micromonosporaceae</taxon>
        <taxon>Micromonospora</taxon>
    </lineage>
</organism>
<reference evidence="2 3" key="1">
    <citation type="submission" date="2021-01" db="EMBL/GenBank/DDBJ databases">
        <title>Whole genome shotgun sequence of Verrucosispora andamanensis NBRC 109075.</title>
        <authorList>
            <person name="Komaki H."/>
            <person name="Tamura T."/>
        </authorList>
    </citation>
    <scope>NUCLEOTIDE SEQUENCE [LARGE SCALE GENOMIC DNA]</scope>
    <source>
        <strain evidence="2 3">NBRC 109075</strain>
    </source>
</reference>
<protein>
    <submittedName>
        <fullName evidence="2">Uncharacterized protein</fullName>
    </submittedName>
</protein>
<dbReference type="EMBL" id="BOOZ01000014">
    <property type="protein sequence ID" value="GIJ09678.1"/>
    <property type="molecule type" value="Genomic_DNA"/>
</dbReference>
<dbReference type="Proteomes" id="UP000647017">
    <property type="component" value="Unassembled WGS sequence"/>
</dbReference>
<sequence>MGGGGVPFPGDGHRLVEEPPPGDLLHRVTVSTRVAITVQRDPANRCRVPDRETIVRFDIRRRTGVEMRLDMVTVPAPAREFTVR</sequence>
<name>A0ABQ4HVM4_9ACTN</name>
<comment type="caution">
    <text evidence="2">The sequence shown here is derived from an EMBL/GenBank/DDBJ whole genome shotgun (WGS) entry which is preliminary data.</text>
</comment>
<keyword evidence="3" id="KW-1185">Reference proteome</keyword>
<evidence type="ECO:0000256" key="1">
    <source>
        <dbReference type="SAM" id="MobiDB-lite"/>
    </source>
</evidence>
<feature type="region of interest" description="Disordered" evidence="1">
    <location>
        <begin position="1"/>
        <end position="24"/>
    </location>
</feature>
<proteinExistence type="predicted"/>